<dbReference type="PANTHER" id="PTHR30251">
    <property type="entry name" value="PILUS ASSEMBLY CHAPERONE"/>
    <property type="match status" value="1"/>
</dbReference>
<evidence type="ECO:0000259" key="10">
    <source>
        <dbReference type="Pfam" id="PF00345"/>
    </source>
</evidence>
<accession>A0A840RHD0</accession>
<evidence type="ECO:0000256" key="1">
    <source>
        <dbReference type="ARBA" id="ARBA00004418"/>
    </source>
</evidence>
<dbReference type="SUPFAM" id="SSF49354">
    <property type="entry name" value="PapD-like"/>
    <property type="match status" value="1"/>
</dbReference>
<dbReference type="PROSITE" id="PS00635">
    <property type="entry name" value="PILI_CHAPERONE"/>
    <property type="match status" value="1"/>
</dbReference>
<dbReference type="Pfam" id="PF00345">
    <property type="entry name" value="PapD_N"/>
    <property type="match status" value="1"/>
</dbReference>
<keyword evidence="7" id="KW-0393">Immunoglobulin domain</keyword>
<evidence type="ECO:0000256" key="3">
    <source>
        <dbReference type="ARBA" id="ARBA00022558"/>
    </source>
</evidence>
<dbReference type="RefSeq" id="WP_184101214.1">
    <property type="nucleotide sequence ID" value="NZ_JACHHN010000004.1"/>
</dbReference>
<dbReference type="InterPro" id="IPR016147">
    <property type="entry name" value="Pili_assmbl_chaperone_N"/>
</dbReference>
<evidence type="ECO:0000256" key="6">
    <source>
        <dbReference type="ARBA" id="ARBA00023186"/>
    </source>
</evidence>
<dbReference type="InterPro" id="IPR013783">
    <property type="entry name" value="Ig-like_fold"/>
</dbReference>
<name>A0A840RHD0_9NEIS</name>
<evidence type="ECO:0000256" key="7">
    <source>
        <dbReference type="ARBA" id="ARBA00023319"/>
    </source>
</evidence>
<dbReference type="FunFam" id="2.60.40.10:FF:000458">
    <property type="entry name" value="Molecular chaperone FimC"/>
    <property type="match status" value="1"/>
</dbReference>
<gene>
    <name evidence="12" type="ORF">HNQ50_002570</name>
</gene>
<dbReference type="PRINTS" id="PR00969">
    <property type="entry name" value="CHAPERONPILI"/>
</dbReference>
<dbReference type="InterPro" id="IPR036316">
    <property type="entry name" value="Pili_assmbl_chap_C_dom_sf"/>
</dbReference>
<dbReference type="GO" id="GO:0030288">
    <property type="term" value="C:outer membrane-bounded periplasmic space"/>
    <property type="evidence" value="ECO:0007669"/>
    <property type="project" value="InterPro"/>
</dbReference>
<reference evidence="12 13" key="1">
    <citation type="submission" date="2020-08" db="EMBL/GenBank/DDBJ databases">
        <title>Genomic Encyclopedia of Type Strains, Phase IV (KMG-IV): sequencing the most valuable type-strain genomes for metagenomic binning, comparative biology and taxonomic classification.</title>
        <authorList>
            <person name="Goeker M."/>
        </authorList>
    </citation>
    <scope>NUCLEOTIDE SEQUENCE [LARGE SCALE GENOMIC DNA]</scope>
    <source>
        <strain evidence="12 13">DSM 18233</strain>
    </source>
</reference>
<evidence type="ECO:0000256" key="8">
    <source>
        <dbReference type="RuleBase" id="RU003918"/>
    </source>
</evidence>
<dbReference type="InterPro" id="IPR008962">
    <property type="entry name" value="PapD-like_sf"/>
</dbReference>
<keyword evidence="13" id="KW-1185">Reference proteome</keyword>
<dbReference type="GO" id="GO:0071555">
    <property type="term" value="P:cell wall organization"/>
    <property type="evidence" value="ECO:0007669"/>
    <property type="project" value="InterPro"/>
</dbReference>
<dbReference type="EMBL" id="JACHHN010000004">
    <property type="protein sequence ID" value="MBB5191840.1"/>
    <property type="molecule type" value="Genomic_DNA"/>
</dbReference>
<feature type="chain" id="PRO_5032821524" evidence="9">
    <location>
        <begin position="27"/>
        <end position="257"/>
    </location>
</feature>
<comment type="caution">
    <text evidence="12">The sequence shown here is derived from an EMBL/GenBank/DDBJ whole genome shotgun (WGS) entry which is preliminary data.</text>
</comment>
<dbReference type="SUPFAM" id="SSF49584">
    <property type="entry name" value="Periplasmic chaperone C-domain"/>
    <property type="match status" value="1"/>
</dbReference>
<organism evidence="12 13">
    <name type="scientific">Silvimonas terrae</name>
    <dbReference type="NCBI Taxonomy" id="300266"/>
    <lineage>
        <taxon>Bacteria</taxon>
        <taxon>Pseudomonadati</taxon>
        <taxon>Pseudomonadota</taxon>
        <taxon>Betaproteobacteria</taxon>
        <taxon>Neisseriales</taxon>
        <taxon>Chitinibacteraceae</taxon>
        <taxon>Silvimonas</taxon>
    </lineage>
</organism>
<evidence type="ECO:0000256" key="2">
    <source>
        <dbReference type="ARBA" id="ARBA00007399"/>
    </source>
</evidence>
<sequence>MKARILNTFIAGVLTAVALVSGVAQASIVISSTRLIYPAKEREITVQLSNKGDRPALAQAWIDSGDEHQDPSISTAPFVLVPPIARIDPGKGQSMRLTYLPNGALAKDRESIFWFNVLDIPPKTEASGANTVQIALRTRIKLFYRPEGLPGDPENAAKGLIWTVEKTANGQVVRATNNAAFSVSVTKVELTVSGKKISNEEGGLILPKSSKDFTLKGLTSSLNADMNVSYNWINDYGASVDGQAKIGEGVANKTPSD</sequence>
<comment type="subcellular location">
    <subcellularLocation>
        <location evidence="1 8">Periplasm</location>
    </subcellularLocation>
</comment>
<proteinExistence type="inferred from homology"/>
<evidence type="ECO:0000259" key="11">
    <source>
        <dbReference type="Pfam" id="PF02753"/>
    </source>
</evidence>
<evidence type="ECO:0000256" key="9">
    <source>
        <dbReference type="SAM" id="SignalP"/>
    </source>
</evidence>
<dbReference type="InterPro" id="IPR050643">
    <property type="entry name" value="Periplasmic_pilus_chap"/>
</dbReference>
<comment type="similarity">
    <text evidence="2 8">Belongs to the periplasmic pilus chaperone family.</text>
</comment>
<dbReference type="Proteomes" id="UP000543030">
    <property type="component" value="Unassembled WGS sequence"/>
</dbReference>
<feature type="domain" description="Pili assembly chaperone N-terminal" evidence="10">
    <location>
        <begin position="27"/>
        <end position="149"/>
    </location>
</feature>
<keyword evidence="6 8" id="KW-0143">Chaperone</keyword>
<feature type="domain" description="Pili assembly chaperone C-terminal" evidence="11">
    <location>
        <begin position="176"/>
        <end position="240"/>
    </location>
</feature>
<dbReference type="InterPro" id="IPR016148">
    <property type="entry name" value="Pili_assmbl_chaperone_C"/>
</dbReference>
<feature type="signal peptide" evidence="9">
    <location>
        <begin position="1"/>
        <end position="26"/>
    </location>
</feature>
<dbReference type="InterPro" id="IPR018046">
    <property type="entry name" value="Pili_assmbl_chaperone_CS"/>
</dbReference>
<keyword evidence="4 9" id="KW-0732">Signal</keyword>
<dbReference type="AlphaFoldDB" id="A0A840RHD0"/>
<dbReference type="InterPro" id="IPR001829">
    <property type="entry name" value="Pili_assmbl_chaperone_bac"/>
</dbReference>
<evidence type="ECO:0000256" key="5">
    <source>
        <dbReference type="ARBA" id="ARBA00022764"/>
    </source>
</evidence>
<evidence type="ECO:0000313" key="12">
    <source>
        <dbReference type="EMBL" id="MBB5191840.1"/>
    </source>
</evidence>
<dbReference type="Pfam" id="PF02753">
    <property type="entry name" value="PapD_C"/>
    <property type="match status" value="1"/>
</dbReference>
<evidence type="ECO:0000256" key="4">
    <source>
        <dbReference type="ARBA" id="ARBA00022729"/>
    </source>
</evidence>
<keyword evidence="5" id="KW-0574">Periplasm</keyword>
<evidence type="ECO:0000313" key="13">
    <source>
        <dbReference type="Proteomes" id="UP000543030"/>
    </source>
</evidence>
<keyword evidence="3" id="KW-1029">Fimbrium biogenesis</keyword>
<dbReference type="Gene3D" id="2.60.40.10">
    <property type="entry name" value="Immunoglobulins"/>
    <property type="match status" value="2"/>
</dbReference>
<dbReference type="PANTHER" id="PTHR30251:SF2">
    <property type="entry name" value="FIMBRIAL CHAPERONE YADV-RELATED"/>
    <property type="match status" value="1"/>
</dbReference>
<protein>
    <submittedName>
        <fullName evidence="12">Chaperone protein EcpD</fullName>
    </submittedName>
</protein>